<comment type="caution">
    <text evidence="1">The sequence shown here is derived from an EMBL/GenBank/DDBJ whole genome shotgun (WGS) entry which is preliminary data.</text>
</comment>
<organism evidence="1">
    <name type="scientific">marine sediment metagenome</name>
    <dbReference type="NCBI Taxonomy" id="412755"/>
    <lineage>
        <taxon>unclassified sequences</taxon>
        <taxon>metagenomes</taxon>
        <taxon>ecological metagenomes</taxon>
    </lineage>
</organism>
<name>X0ZKL4_9ZZZZ</name>
<dbReference type="AlphaFoldDB" id="X0ZKL4"/>
<dbReference type="EMBL" id="BARS01053115">
    <property type="protein sequence ID" value="GAG48836.1"/>
    <property type="molecule type" value="Genomic_DNA"/>
</dbReference>
<evidence type="ECO:0000313" key="1">
    <source>
        <dbReference type="EMBL" id="GAG48836.1"/>
    </source>
</evidence>
<gene>
    <name evidence="1" type="ORF">S01H1_78874</name>
</gene>
<feature type="non-terminal residue" evidence="1">
    <location>
        <position position="1"/>
    </location>
</feature>
<sequence length="29" mass="3130">LAPGLPAIARWAYRKEAAFMNGIIITGEV</sequence>
<proteinExistence type="predicted"/>
<protein>
    <submittedName>
        <fullName evidence="1">Uncharacterized protein</fullName>
    </submittedName>
</protein>
<accession>X0ZKL4</accession>
<reference evidence="1" key="1">
    <citation type="journal article" date="2014" name="Front. Microbiol.">
        <title>High frequency of phylogenetically diverse reductive dehalogenase-homologous genes in deep subseafloor sedimentary metagenomes.</title>
        <authorList>
            <person name="Kawai M."/>
            <person name="Futagami T."/>
            <person name="Toyoda A."/>
            <person name="Takaki Y."/>
            <person name="Nishi S."/>
            <person name="Hori S."/>
            <person name="Arai W."/>
            <person name="Tsubouchi T."/>
            <person name="Morono Y."/>
            <person name="Uchiyama I."/>
            <person name="Ito T."/>
            <person name="Fujiyama A."/>
            <person name="Inagaki F."/>
            <person name="Takami H."/>
        </authorList>
    </citation>
    <scope>NUCLEOTIDE SEQUENCE</scope>
    <source>
        <strain evidence="1">Expedition CK06-06</strain>
    </source>
</reference>